<comment type="pathway">
    <text evidence="4 17">Carbohydrate metabolism; tricarboxylic acid cycle.</text>
</comment>
<evidence type="ECO:0000313" key="19">
    <source>
        <dbReference type="EMBL" id="WNK19421.1"/>
    </source>
</evidence>
<evidence type="ECO:0000256" key="9">
    <source>
        <dbReference type="ARBA" id="ARBA00022532"/>
    </source>
</evidence>
<dbReference type="RefSeq" id="WP_311882703.1">
    <property type="nucleotide sequence ID" value="NZ_CP119391.1"/>
</dbReference>
<proteinExistence type="predicted"/>
<comment type="cofactor">
    <cofactor evidence="1">
        <name>heme</name>
        <dbReference type="ChEBI" id="CHEBI:30413"/>
    </cofactor>
</comment>
<comment type="subcellular location">
    <subcellularLocation>
        <location evidence="3 17">Cell inner membrane</location>
        <topology evidence="3 17">Multi-pass membrane protein</topology>
    </subcellularLocation>
</comment>
<evidence type="ECO:0000256" key="3">
    <source>
        <dbReference type="ARBA" id="ARBA00004429"/>
    </source>
</evidence>
<dbReference type="Pfam" id="PF01127">
    <property type="entry name" value="Sdh_cyt"/>
    <property type="match status" value="1"/>
</dbReference>
<evidence type="ECO:0000256" key="12">
    <source>
        <dbReference type="ARBA" id="ARBA00022723"/>
    </source>
</evidence>
<keyword evidence="8 17" id="KW-0997">Cell inner membrane</keyword>
<gene>
    <name evidence="19" type="primary">sdhD</name>
    <name evidence="19" type="ORF">P1P91_11245</name>
</gene>
<sequence>MVNSVTSVTSFSRNGVSDWVMQRASAVVLAVYTVFIVGYLLFHPDLDYYTWSGLFEQTWMRIFSLLAFISLAAHAWVGLWTVTTDYLNATYQRIGVQMLIILAIFAYLVWGIQLLWGA</sequence>
<keyword evidence="12" id="KW-0479">Metal-binding</keyword>
<comment type="function">
    <text evidence="2 17">Membrane-anchoring subunit of succinate dehydrogenase (SDH).</text>
</comment>
<accession>A0ABY9YXC5</accession>
<evidence type="ECO:0000256" key="4">
    <source>
        <dbReference type="ARBA" id="ARBA00005163"/>
    </source>
</evidence>
<feature type="transmembrane region" description="Helical" evidence="18">
    <location>
        <begin position="62"/>
        <end position="82"/>
    </location>
</feature>
<evidence type="ECO:0000256" key="14">
    <source>
        <dbReference type="ARBA" id="ARBA00022989"/>
    </source>
</evidence>
<evidence type="ECO:0000256" key="2">
    <source>
        <dbReference type="ARBA" id="ARBA00004050"/>
    </source>
</evidence>
<dbReference type="InterPro" id="IPR000701">
    <property type="entry name" value="SuccDH_FuR_B_TM-su"/>
</dbReference>
<dbReference type="Proteomes" id="UP001301869">
    <property type="component" value="Chromosome"/>
</dbReference>
<evidence type="ECO:0000256" key="6">
    <source>
        <dbReference type="ARBA" id="ARBA00022448"/>
    </source>
</evidence>
<keyword evidence="6 17" id="KW-0813">Transport</keyword>
<evidence type="ECO:0000256" key="8">
    <source>
        <dbReference type="ARBA" id="ARBA00022519"/>
    </source>
</evidence>
<reference evidence="19 20" key="1">
    <citation type="submission" date="2023-03" db="EMBL/GenBank/DDBJ databases">
        <title>Halomonas sp. nov., isolated from Korean tranditional fermented seafood 'Jeotgal'.</title>
        <authorList>
            <person name="Kim B."/>
            <person name="Shin N.-R."/>
        </authorList>
    </citation>
    <scope>NUCLEOTIDE SEQUENCE [LARGE SCALE GENOMIC DNA]</scope>
    <source>
        <strain evidence="19 20">SG2L-4</strain>
    </source>
</reference>
<evidence type="ECO:0000313" key="20">
    <source>
        <dbReference type="Proteomes" id="UP001301869"/>
    </source>
</evidence>
<keyword evidence="14 18" id="KW-1133">Transmembrane helix</keyword>
<feature type="transmembrane region" description="Helical" evidence="18">
    <location>
        <begin position="94"/>
        <end position="116"/>
    </location>
</feature>
<evidence type="ECO:0000256" key="1">
    <source>
        <dbReference type="ARBA" id="ARBA00001971"/>
    </source>
</evidence>
<dbReference type="EMBL" id="CP119391">
    <property type="protein sequence ID" value="WNK19421.1"/>
    <property type="molecule type" value="Genomic_DNA"/>
</dbReference>
<dbReference type="Gene3D" id="1.20.1300.10">
    <property type="entry name" value="Fumarate reductase/succinate dehydrogenase, transmembrane subunit"/>
    <property type="match status" value="1"/>
</dbReference>
<evidence type="ECO:0000256" key="13">
    <source>
        <dbReference type="ARBA" id="ARBA00022982"/>
    </source>
</evidence>
<keyword evidence="13 17" id="KW-0249">Electron transport</keyword>
<keyword evidence="16 17" id="KW-0472">Membrane</keyword>
<organism evidence="19 20">
    <name type="scientific">Halomonas piscis</name>
    <dbReference type="NCBI Taxonomy" id="3031727"/>
    <lineage>
        <taxon>Bacteria</taxon>
        <taxon>Pseudomonadati</taxon>
        <taxon>Pseudomonadota</taxon>
        <taxon>Gammaproteobacteria</taxon>
        <taxon>Oceanospirillales</taxon>
        <taxon>Halomonadaceae</taxon>
        <taxon>Halomonas</taxon>
    </lineage>
</organism>
<dbReference type="InterPro" id="IPR014312">
    <property type="entry name" value="Succ_DH_anchor"/>
</dbReference>
<evidence type="ECO:0000256" key="10">
    <source>
        <dbReference type="ARBA" id="ARBA00022617"/>
    </source>
</evidence>
<dbReference type="InterPro" id="IPR034804">
    <property type="entry name" value="SQR/QFR_C/D"/>
</dbReference>
<dbReference type="NCBIfam" id="TIGR02968">
    <property type="entry name" value="succ_dehyd_anc"/>
    <property type="match status" value="1"/>
</dbReference>
<dbReference type="PANTHER" id="PTHR38689">
    <property type="entry name" value="SUCCINATE DEHYDROGENASE HYDROPHOBIC MEMBRANE ANCHOR SUBUNIT"/>
    <property type="match status" value="1"/>
</dbReference>
<keyword evidence="7 17" id="KW-1003">Cell membrane</keyword>
<dbReference type="SUPFAM" id="SSF81343">
    <property type="entry name" value="Fumarate reductase respiratory complex transmembrane subunits"/>
    <property type="match status" value="1"/>
</dbReference>
<keyword evidence="20" id="KW-1185">Reference proteome</keyword>
<evidence type="ECO:0000256" key="5">
    <source>
        <dbReference type="ARBA" id="ARBA00019425"/>
    </source>
</evidence>
<protein>
    <recommendedName>
        <fullName evidence="5 17">Succinate dehydrogenase hydrophobic membrane anchor subunit</fullName>
    </recommendedName>
</protein>
<name>A0ABY9YXC5_9GAMM</name>
<dbReference type="PIRSF" id="PIRSF000169">
    <property type="entry name" value="SDH_D"/>
    <property type="match status" value="1"/>
</dbReference>
<feature type="transmembrane region" description="Helical" evidence="18">
    <location>
        <begin position="20"/>
        <end position="42"/>
    </location>
</feature>
<evidence type="ECO:0000256" key="17">
    <source>
        <dbReference type="PIRNR" id="PIRNR000169"/>
    </source>
</evidence>
<evidence type="ECO:0000256" key="7">
    <source>
        <dbReference type="ARBA" id="ARBA00022475"/>
    </source>
</evidence>
<evidence type="ECO:0000256" key="16">
    <source>
        <dbReference type="ARBA" id="ARBA00023136"/>
    </source>
</evidence>
<dbReference type="PANTHER" id="PTHR38689:SF1">
    <property type="entry name" value="SUCCINATE DEHYDROGENASE HYDROPHOBIC MEMBRANE ANCHOR SUBUNIT"/>
    <property type="match status" value="1"/>
</dbReference>
<evidence type="ECO:0000256" key="11">
    <source>
        <dbReference type="ARBA" id="ARBA00022692"/>
    </source>
</evidence>
<keyword evidence="10" id="KW-0349">Heme</keyword>
<evidence type="ECO:0000256" key="18">
    <source>
        <dbReference type="SAM" id="Phobius"/>
    </source>
</evidence>
<keyword evidence="11 18" id="KW-0812">Transmembrane</keyword>
<evidence type="ECO:0000256" key="15">
    <source>
        <dbReference type="ARBA" id="ARBA00023004"/>
    </source>
</evidence>
<keyword evidence="9 17" id="KW-0816">Tricarboxylic acid cycle</keyword>
<dbReference type="CDD" id="cd03494">
    <property type="entry name" value="SQR_TypeC_SdhD"/>
    <property type="match status" value="1"/>
</dbReference>
<keyword evidence="15" id="KW-0408">Iron</keyword>